<feature type="compositionally biased region" description="Acidic residues" evidence="1">
    <location>
        <begin position="110"/>
        <end position="120"/>
    </location>
</feature>
<evidence type="ECO:0000313" key="2">
    <source>
        <dbReference type="EMBL" id="MCA9379079.1"/>
    </source>
</evidence>
<proteinExistence type="predicted"/>
<dbReference type="Proteomes" id="UP000760819">
    <property type="component" value="Unassembled WGS sequence"/>
</dbReference>
<evidence type="ECO:0000256" key="1">
    <source>
        <dbReference type="SAM" id="MobiDB-lite"/>
    </source>
</evidence>
<dbReference type="EMBL" id="JAGQLI010000073">
    <property type="protein sequence ID" value="MCA9379079.1"/>
    <property type="molecule type" value="Genomic_DNA"/>
</dbReference>
<feature type="compositionally biased region" description="Acidic residues" evidence="1">
    <location>
        <begin position="55"/>
        <end position="76"/>
    </location>
</feature>
<reference evidence="2" key="2">
    <citation type="journal article" date="2021" name="Microbiome">
        <title>Successional dynamics and alternative stable states in a saline activated sludge microbial community over 9 years.</title>
        <authorList>
            <person name="Wang Y."/>
            <person name="Ye J."/>
            <person name="Ju F."/>
            <person name="Liu L."/>
            <person name="Boyd J.A."/>
            <person name="Deng Y."/>
            <person name="Parks D.H."/>
            <person name="Jiang X."/>
            <person name="Yin X."/>
            <person name="Woodcroft B.J."/>
            <person name="Tyson G.W."/>
            <person name="Hugenholtz P."/>
            <person name="Polz M.F."/>
            <person name="Zhang T."/>
        </authorList>
    </citation>
    <scope>NUCLEOTIDE SEQUENCE</scope>
    <source>
        <strain evidence="2">HKST-UBA12</strain>
    </source>
</reference>
<name>A0A955I711_9BACT</name>
<organism evidence="2 3">
    <name type="scientific">Candidatus Dojkabacteria bacterium</name>
    <dbReference type="NCBI Taxonomy" id="2099670"/>
    <lineage>
        <taxon>Bacteria</taxon>
        <taxon>Candidatus Dojkabacteria</taxon>
    </lineage>
</organism>
<reference evidence="2" key="1">
    <citation type="submission" date="2020-04" db="EMBL/GenBank/DDBJ databases">
        <authorList>
            <person name="Zhang T."/>
        </authorList>
    </citation>
    <scope>NUCLEOTIDE SEQUENCE</scope>
    <source>
        <strain evidence="2">HKST-UBA12</strain>
    </source>
</reference>
<gene>
    <name evidence="2" type="ORF">KC640_01500</name>
</gene>
<accession>A0A955I711</accession>
<feature type="region of interest" description="Disordered" evidence="1">
    <location>
        <begin position="1"/>
        <end position="120"/>
    </location>
</feature>
<protein>
    <submittedName>
        <fullName evidence="2">Uncharacterized protein</fullName>
    </submittedName>
</protein>
<dbReference type="AlphaFoldDB" id="A0A955I711"/>
<feature type="compositionally biased region" description="Acidic residues" evidence="1">
    <location>
        <begin position="9"/>
        <end position="34"/>
    </location>
</feature>
<comment type="caution">
    <text evidence="2">The sequence shown here is derived from an EMBL/GenBank/DDBJ whole genome shotgun (WGS) entry which is preliminary data.</text>
</comment>
<evidence type="ECO:0000313" key="3">
    <source>
        <dbReference type="Proteomes" id="UP000760819"/>
    </source>
</evidence>
<sequence length="120" mass="13141">MAKQKIQDDDVQDQDELDAGEDLEPSEDNIEDDNAQTGSGNYHIGVIQVDLGEKGEEDDDSESEAVDVNEYEEIDETPAKASRKLLSSMADSDGDDGDNNAETFLGDVNFDPDEAWPLDD</sequence>